<name>A0ABR7PER1_9FIRM</name>
<proteinExistence type="predicted"/>
<dbReference type="Proteomes" id="UP000661649">
    <property type="component" value="Unassembled WGS sequence"/>
</dbReference>
<keyword evidence="7" id="KW-1185">Reference proteome</keyword>
<evidence type="ECO:0000256" key="1">
    <source>
        <dbReference type="ARBA" id="ARBA00004141"/>
    </source>
</evidence>
<dbReference type="PANTHER" id="PTHR37306">
    <property type="entry name" value="COLICIN V PRODUCTION PROTEIN"/>
    <property type="match status" value="1"/>
</dbReference>
<dbReference type="EMBL" id="JACRTP010000004">
    <property type="protein sequence ID" value="MBC8629296.1"/>
    <property type="molecule type" value="Genomic_DNA"/>
</dbReference>
<evidence type="ECO:0000313" key="7">
    <source>
        <dbReference type="Proteomes" id="UP000661649"/>
    </source>
</evidence>
<dbReference type="InterPro" id="IPR003825">
    <property type="entry name" value="Colicin-V_CvpA"/>
</dbReference>
<comment type="caution">
    <text evidence="6">The sequence shown here is derived from an EMBL/GenBank/DDBJ whole genome shotgun (WGS) entry which is preliminary data.</text>
</comment>
<keyword evidence="4 5" id="KW-0472">Membrane</keyword>
<feature type="transmembrane region" description="Helical" evidence="5">
    <location>
        <begin position="162"/>
        <end position="185"/>
    </location>
</feature>
<feature type="transmembrane region" description="Helical" evidence="5">
    <location>
        <begin position="29"/>
        <end position="48"/>
    </location>
</feature>
<evidence type="ECO:0000313" key="6">
    <source>
        <dbReference type="EMBL" id="MBC8629296.1"/>
    </source>
</evidence>
<evidence type="ECO:0000256" key="4">
    <source>
        <dbReference type="ARBA" id="ARBA00023136"/>
    </source>
</evidence>
<gene>
    <name evidence="6" type="ORF">H8712_11850</name>
</gene>
<dbReference type="PANTHER" id="PTHR37306:SF1">
    <property type="entry name" value="COLICIN V PRODUCTION PROTEIN"/>
    <property type="match status" value="1"/>
</dbReference>
<reference evidence="6 7" key="1">
    <citation type="submission" date="2020-08" db="EMBL/GenBank/DDBJ databases">
        <title>Genome public.</title>
        <authorList>
            <person name="Liu C."/>
            <person name="Sun Q."/>
        </authorList>
    </citation>
    <scope>NUCLEOTIDE SEQUENCE [LARGE SCALE GENOMIC DNA]</scope>
    <source>
        <strain evidence="6 7">3_YM_SP_D4_24.mj</strain>
    </source>
</reference>
<evidence type="ECO:0000256" key="2">
    <source>
        <dbReference type="ARBA" id="ARBA00022692"/>
    </source>
</evidence>
<keyword evidence="3 5" id="KW-1133">Transmembrane helix</keyword>
<evidence type="ECO:0000256" key="5">
    <source>
        <dbReference type="SAM" id="Phobius"/>
    </source>
</evidence>
<evidence type="ECO:0000256" key="3">
    <source>
        <dbReference type="ARBA" id="ARBA00022989"/>
    </source>
</evidence>
<accession>A0ABR7PER1</accession>
<sequence>MNWLSIVILVILAGCILNGFRKGMVRTLAAMMSLVVSLVLVSLANPYVATFLEEKTTVYEVTETKCREAFQSIAEKQTENVQQEFMQKMGVPENFSNTLRIGDKFTESAVAPLAESTAHLIVNGLAFVITFVLLSILLRIAVGLLDGLFRLPVLSMVNRLAGGAIGAVQGLVILWVFFLIVFLIWNTEIGAQALAMIQENPVINWLYNCNPFVNILLK</sequence>
<dbReference type="Pfam" id="PF02674">
    <property type="entry name" value="Colicin_V"/>
    <property type="match status" value="2"/>
</dbReference>
<comment type="subcellular location">
    <subcellularLocation>
        <location evidence="1">Membrane</location>
        <topology evidence="1">Multi-pass membrane protein</topology>
    </subcellularLocation>
</comment>
<feature type="transmembrane region" description="Helical" evidence="5">
    <location>
        <begin position="120"/>
        <end position="142"/>
    </location>
</feature>
<dbReference type="RefSeq" id="WP_187558902.1">
    <property type="nucleotide sequence ID" value="NZ_JACRTP010000004.1"/>
</dbReference>
<organism evidence="6 7">
    <name type="scientific">Blautia stercoris</name>
    <dbReference type="NCBI Taxonomy" id="871664"/>
    <lineage>
        <taxon>Bacteria</taxon>
        <taxon>Bacillati</taxon>
        <taxon>Bacillota</taxon>
        <taxon>Clostridia</taxon>
        <taxon>Lachnospirales</taxon>
        <taxon>Lachnospiraceae</taxon>
        <taxon>Blautia</taxon>
    </lineage>
</organism>
<protein>
    <submittedName>
        <fullName evidence="6">CvpA family protein</fullName>
    </submittedName>
</protein>
<keyword evidence="2 5" id="KW-0812">Transmembrane</keyword>